<proteinExistence type="predicted"/>
<evidence type="ECO:0000256" key="1">
    <source>
        <dbReference type="SAM" id="MobiDB-lite"/>
    </source>
</evidence>
<protein>
    <submittedName>
        <fullName evidence="2">Uncharacterized protein</fullName>
    </submittedName>
</protein>
<sequence length="197" mass="22539">MGDQNIFVKRPSAAETEDDILAMQNEWEAKKGNFIKPSVEIHRLKKKTTQPPSENSKPAPKKPKTVESVKAMPARNFEEGGRFFIDLERIDEELSSQILYNVEERNADWLESDHSDEIARQGFEKLRYSADDGFPDVLDLSAYYKKDVDVKRSAGGKSFFAAEFDRLHGKLEEAVLAEDDQAMNEESEENFESENEK</sequence>
<dbReference type="EMBL" id="UYRV01009660">
    <property type="protein sequence ID" value="VDK56758.1"/>
    <property type="molecule type" value="Genomic_DNA"/>
</dbReference>
<dbReference type="Proteomes" id="UP000271889">
    <property type="component" value="Unassembled WGS sequence"/>
</dbReference>
<name>A0A3P6ST71_CYLGO</name>
<evidence type="ECO:0000313" key="3">
    <source>
        <dbReference type="Proteomes" id="UP000271889"/>
    </source>
</evidence>
<gene>
    <name evidence="2" type="ORF">CGOC_LOCUS3758</name>
</gene>
<dbReference type="OrthoDB" id="5853122at2759"/>
<dbReference type="AlphaFoldDB" id="A0A3P6ST71"/>
<feature type="region of interest" description="Disordered" evidence="1">
    <location>
        <begin position="38"/>
        <end position="67"/>
    </location>
</feature>
<accession>A0A3P6ST71</accession>
<keyword evidence="3" id="KW-1185">Reference proteome</keyword>
<organism evidence="2 3">
    <name type="scientific">Cylicostephanus goldi</name>
    <name type="common">Nematode worm</name>
    <dbReference type="NCBI Taxonomy" id="71465"/>
    <lineage>
        <taxon>Eukaryota</taxon>
        <taxon>Metazoa</taxon>
        <taxon>Ecdysozoa</taxon>
        <taxon>Nematoda</taxon>
        <taxon>Chromadorea</taxon>
        <taxon>Rhabditida</taxon>
        <taxon>Rhabditina</taxon>
        <taxon>Rhabditomorpha</taxon>
        <taxon>Strongyloidea</taxon>
        <taxon>Strongylidae</taxon>
        <taxon>Cylicostephanus</taxon>
    </lineage>
</organism>
<reference evidence="2 3" key="1">
    <citation type="submission" date="2018-11" db="EMBL/GenBank/DDBJ databases">
        <authorList>
            <consortium name="Pathogen Informatics"/>
        </authorList>
    </citation>
    <scope>NUCLEOTIDE SEQUENCE [LARGE SCALE GENOMIC DNA]</scope>
</reference>
<feature type="region of interest" description="Disordered" evidence="1">
    <location>
        <begin position="176"/>
        <end position="197"/>
    </location>
</feature>
<evidence type="ECO:0000313" key="2">
    <source>
        <dbReference type="EMBL" id="VDK56758.1"/>
    </source>
</evidence>